<proteinExistence type="predicted"/>
<accession>A0A4Y7QH61</accession>
<dbReference type="Proteomes" id="UP000294933">
    <property type="component" value="Unassembled WGS sequence"/>
</dbReference>
<feature type="compositionally biased region" description="Low complexity" evidence="1">
    <location>
        <begin position="1"/>
        <end position="17"/>
    </location>
</feature>
<dbReference type="OrthoDB" id="1734943at2759"/>
<dbReference type="STRING" id="50990.A0A4Y7QH61"/>
<feature type="region of interest" description="Disordered" evidence="1">
    <location>
        <begin position="345"/>
        <end position="387"/>
    </location>
</feature>
<protein>
    <submittedName>
        <fullName evidence="2">Uncharacterized protein</fullName>
    </submittedName>
</protein>
<dbReference type="AlphaFoldDB" id="A0A4Y7QH61"/>
<sequence length="535" mass="56740">MHALRNPSFLRPSSRPSSPAPVSPMTRTSSEPGSERTLWPHHKISLSSLSNFRKPAVCPPSPNSPPALLIQDGSYLEALGLKLSEAVSKALSQPATATGGADVLNGKRPIPEGRGRALGALIAAELKATHGNVHLQRAILRLLQRPLSVVLTNLSSNLLPLLSSPAFLTPPAPSVQNPNPNPTQNHALALAHFAGELLDSISGLDLDASHDLRGDGLKAVKEGLASLVGRVVNPLVAGVKNELIPIIQGLEQPNPAWSMNGKTPNGTKALHSHQHHSIAALHSIIPVYAKALARYTSPPCCQTNLAALLICLVWRGLVALAHRPSAPRQRSSSFSAPVITASSTLRKRLGGSRTPPTTPPDTPPASKFTIKLPPTRPPSPPTASIPTTAADTRSLYDLLGTLPKPAATNQVAHEAVDEAFEALAALTALLSAVNSGSVVREDLDLELLTTGLPVLIAIPVLIRWAGRDETNSISTMLVITETEYRDGCLAGFGRADECTGVVGQRVLEILRIDNTCDTKTQMIIKWLELKIAEMD</sequence>
<dbReference type="EMBL" id="ML170162">
    <property type="protein sequence ID" value="TDL26200.1"/>
    <property type="molecule type" value="Genomic_DNA"/>
</dbReference>
<gene>
    <name evidence="2" type="ORF">BD410DRAFT_571484</name>
</gene>
<keyword evidence="3" id="KW-1185">Reference proteome</keyword>
<organism evidence="2 3">
    <name type="scientific">Rickenella mellea</name>
    <dbReference type="NCBI Taxonomy" id="50990"/>
    <lineage>
        <taxon>Eukaryota</taxon>
        <taxon>Fungi</taxon>
        <taxon>Dikarya</taxon>
        <taxon>Basidiomycota</taxon>
        <taxon>Agaricomycotina</taxon>
        <taxon>Agaricomycetes</taxon>
        <taxon>Hymenochaetales</taxon>
        <taxon>Rickenellaceae</taxon>
        <taxon>Rickenella</taxon>
    </lineage>
</organism>
<feature type="region of interest" description="Disordered" evidence="1">
    <location>
        <begin position="1"/>
        <end position="40"/>
    </location>
</feature>
<feature type="compositionally biased region" description="Pro residues" evidence="1">
    <location>
        <begin position="374"/>
        <end position="383"/>
    </location>
</feature>
<evidence type="ECO:0000313" key="3">
    <source>
        <dbReference type="Proteomes" id="UP000294933"/>
    </source>
</evidence>
<dbReference type="VEuPathDB" id="FungiDB:BD410DRAFT_571484"/>
<evidence type="ECO:0000256" key="1">
    <source>
        <dbReference type="SAM" id="MobiDB-lite"/>
    </source>
</evidence>
<reference evidence="2 3" key="1">
    <citation type="submission" date="2018-06" db="EMBL/GenBank/DDBJ databases">
        <title>A transcriptomic atlas of mushroom development highlights an independent origin of complex multicellularity.</title>
        <authorList>
            <consortium name="DOE Joint Genome Institute"/>
            <person name="Krizsan K."/>
            <person name="Almasi E."/>
            <person name="Merenyi Z."/>
            <person name="Sahu N."/>
            <person name="Viragh M."/>
            <person name="Koszo T."/>
            <person name="Mondo S."/>
            <person name="Kiss B."/>
            <person name="Balint B."/>
            <person name="Kues U."/>
            <person name="Barry K."/>
            <person name="Hegedus J.C."/>
            <person name="Henrissat B."/>
            <person name="Johnson J."/>
            <person name="Lipzen A."/>
            <person name="Ohm R."/>
            <person name="Nagy I."/>
            <person name="Pangilinan J."/>
            <person name="Yan J."/>
            <person name="Xiong Y."/>
            <person name="Grigoriev I.V."/>
            <person name="Hibbett D.S."/>
            <person name="Nagy L.G."/>
        </authorList>
    </citation>
    <scope>NUCLEOTIDE SEQUENCE [LARGE SCALE GENOMIC DNA]</scope>
    <source>
        <strain evidence="2 3">SZMC22713</strain>
    </source>
</reference>
<name>A0A4Y7QH61_9AGAM</name>
<evidence type="ECO:0000313" key="2">
    <source>
        <dbReference type="EMBL" id="TDL26200.1"/>
    </source>
</evidence>